<feature type="domain" description="Tr-type G" evidence="10">
    <location>
        <begin position="127"/>
        <end position="353"/>
    </location>
</feature>
<dbReference type="GO" id="GO:0003924">
    <property type="term" value="F:GTPase activity"/>
    <property type="evidence" value="ECO:0007669"/>
    <property type="project" value="InterPro"/>
</dbReference>
<protein>
    <recommendedName>
        <fullName evidence="10">Tr-type G domain-containing protein</fullName>
    </recommendedName>
</protein>
<dbReference type="InterPro" id="IPR009001">
    <property type="entry name" value="Transl_elong_EF1A/Init_IF2_C"/>
</dbReference>
<evidence type="ECO:0000256" key="1">
    <source>
        <dbReference type="ARBA" id="ARBA00007249"/>
    </source>
</evidence>
<evidence type="ECO:0000313" key="12">
    <source>
        <dbReference type="Proteomes" id="UP001187531"/>
    </source>
</evidence>
<dbReference type="InterPro" id="IPR000795">
    <property type="entry name" value="T_Tr_GTP-bd_dom"/>
</dbReference>
<dbReference type="EMBL" id="JAVRJZ010000013">
    <property type="protein sequence ID" value="KAK2714152.1"/>
    <property type="molecule type" value="Genomic_DNA"/>
</dbReference>
<feature type="region of interest" description="Disordered" evidence="9">
    <location>
        <begin position="35"/>
        <end position="123"/>
    </location>
</feature>
<dbReference type="SUPFAM" id="SSF50465">
    <property type="entry name" value="EF-Tu/eEF-1alpha/eIF2-gamma C-terminal domain"/>
    <property type="match status" value="1"/>
</dbReference>
<dbReference type="InterPro" id="IPR009000">
    <property type="entry name" value="Transl_B-barrel_sf"/>
</dbReference>
<name>A0AA88I0N9_ARTSF</name>
<evidence type="ECO:0000256" key="7">
    <source>
        <dbReference type="ARBA" id="ARBA00023161"/>
    </source>
</evidence>
<keyword evidence="4" id="KW-0378">Hydrolase</keyword>
<proteinExistence type="inferred from homology"/>
<comment type="catalytic activity">
    <reaction evidence="8">
        <text>GTP + H2O = GDP + phosphate + H(+)</text>
        <dbReference type="Rhea" id="RHEA:19669"/>
        <dbReference type="ChEBI" id="CHEBI:15377"/>
        <dbReference type="ChEBI" id="CHEBI:15378"/>
        <dbReference type="ChEBI" id="CHEBI:37565"/>
        <dbReference type="ChEBI" id="CHEBI:43474"/>
        <dbReference type="ChEBI" id="CHEBI:58189"/>
    </reaction>
    <physiologicalReaction direction="left-to-right" evidence="8">
        <dbReference type="Rhea" id="RHEA:19670"/>
    </physiologicalReaction>
</comment>
<dbReference type="AlphaFoldDB" id="A0AA88I0N9"/>
<evidence type="ECO:0000256" key="5">
    <source>
        <dbReference type="ARBA" id="ARBA00022917"/>
    </source>
</evidence>
<dbReference type="PRINTS" id="PR00315">
    <property type="entry name" value="ELONGATNFCT"/>
</dbReference>
<evidence type="ECO:0000256" key="3">
    <source>
        <dbReference type="ARBA" id="ARBA00022741"/>
    </source>
</evidence>
<keyword evidence="12" id="KW-1185">Reference proteome</keyword>
<sequence length="553" mass="61020">MPEKTINEMTDVNVDGHSFVPNINAAVFVPSWLQDSASSSGATDQANGVKDKPSPASEPPIDDWEEAAESVPKQEPRPTNEDNSTTPGTPEEPSEGTQNDDSGSQDDDISAEEPKKQFNEAGNRTKKEHVNIVFIGHVDAGKSTIGGQILFLTGQVDKRTLEKYEKEAKEKNRESWYLSWALDTNLEERDKGKTVEVGRASFETDSKHFTILDAPGHKSFVPNMIGGASQADLAVLVISARKGEFETGFERGGQTREHAMLAKTAGVKHLMVLINKMDDPTVNWSEARYNECKEKLMPYLKKVGFNPQKDVTFMPASGLTGAGLKEPVGTDVCPWYSGPTFLNFIEEMAPISRMEDAPFVMPIVDRYKDMGTVVLGKVEAGTAKLGTKLIVMPNKSQVVVDQLWSDDDEVQEVAPGENVRIKLKGVEEEDISPGFVLCDPSNTCKTGRIFDAQVVMLELKSIICAGFSCVCHIHTVSEEVRVKALIAIVDKKTGKKEMRPRFIKQEQIAIIRFECLSGTICLETFQDFPQMGRFTLRDEGKTIAIGKVLKIIE</sequence>
<comment type="caution">
    <text evidence="11">The sequence shown here is derived from an EMBL/GenBank/DDBJ whole genome shotgun (WGS) entry which is preliminary data.</text>
</comment>
<keyword evidence="3" id="KW-0547">Nucleotide-binding</keyword>
<dbReference type="PROSITE" id="PS00301">
    <property type="entry name" value="G_TR_1"/>
    <property type="match status" value="1"/>
</dbReference>
<dbReference type="PROSITE" id="PS51722">
    <property type="entry name" value="G_TR_2"/>
    <property type="match status" value="1"/>
</dbReference>
<evidence type="ECO:0000313" key="11">
    <source>
        <dbReference type="EMBL" id="KAK2714152.1"/>
    </source>
</evidence>
<dbReference type="Pfam" id="PF22594">
    <property type="entry name" value="GTP-eEF1A_C"/>
    <property type="match status" value="1"/>
</dbReference>
<dbReference type="GO" id="GO:0000184">
    <property type="term" value="P:nuclear-transcribed mRNA catabolic process, nonsense-mediated decay"/>
    <property type="evidence" value="ECO:0007669"/>
    <property type="project" value="UniProtKB-KW"/>
</dbReference>
<dbReference type="Proteomes" id="UP001187531">
    <property type="component" value="Unassembled WGS sequence"/>
</dbReference>
<dbReference type="FunFam" id="2.40.30.10:FF:000024">
    <property type="entry name" value="Eukaryotic peptide chain release factor GTP-binding subunit ERF3A"/>
    <property type="match status" value="1"/>
</dbReference>
<dbReference type="CDD" id="cd04089">
    <property type="entry name" value="eRF3_II"/>
    <property type="match status" value="1"/>
</dbReference>
<keyword evidence="7" id="KW-0866">Nonsense-mediated mRNA decay</keyword>
<dbReference type="Gene3D" id="3.40.50.300">
    <property type="entry name" value="P-loop containing nucleotide triphosphate hydrolases"/>
    <property type="match status" value="1"/>
</dbReference>
<feature type="compositionally biased region" description="Basic and acidic residues" evidence="9">
    <location>
        <begin position="112"/>
        <end position="123"/>
    </location>
</feature>
<dbReference type="InterPro" id="IPR050100">
    <property type="entry name" value="TRAFAC_GTPase_members"/>
</dbReference>
<dbReference type="CDD" id="cd01883">
    <property type="entry name" value="EF1_alpha"/>
    <property type="match status" value="1"/>
</dbReference>
<dbReference type="SUPFAM" id="SSF52540">
    <property type="entry name" value="P-loop containing nucleoside triphosphate hydrolases"/>
    <property type="match status" value="1"/>
</dbReference>
<dbReference type="GO" id="GO:0005525">
    <property type="term" value="F:GTP binding"/>
    <property type="evidence" value="ECO:0007669"/>
    <property type="project" value="UniProtKB-KW"/>
</dbReference>
<dbReference type="GO" id="GO:0003747">
    <property type="term" value="F:translation release factor activity"/>
    <property type="evidence" value="ECO:0007669"/>
    <property type="project" value="UniProtKB-ARBA"/>
</dbReference>
<dbReference type="InterPro" id="IPR027417">
    <property type="entry name" value="P-loop_NTPase"/>
</dbReference>
<comment type="similarity">
    <text evidence="1">Belongs to the TRAFAC class translation factor GTPase superfamily. Classic translation factor GTPase family. EF-Tu/EF-1A subfamily.</text>
</comment>
<gene>
    <name evidence="11" type="ORF">QYM36_008654</name>
</gene>
<dbReference type="FunFam" id="3.40.50.300:FF:000270">
    <property type="entry name" value="Eukaryotic peptide chain release factor GTP-binding subunit ERF3A"/>
    <property type="match status" value="1"/>
</dbReference>
<dbReference type="CDD" id="cd03704">
    <property type="entry name" value="eRF3_C_III"/>
    <property type="match status" value="1"/>
</dbReference>
<dbReference type="Pfam" id="PF00009">
    <property type="entry name" value="GTP_EFTU"/>
    <property type="match status" value="1"/>
</dbReference>
<evidence type="ECO:0000256" key="6">
    <source>
        <dbReference type="ARBA" id="ARBA00023134"/>
    </source>
</evidence>
<keyword evidence="6" id="KW-0342">GTP-binding</keyword>
<dbReference type="Pfam" id="PF03144">
    <property type="entry name" value="GTP_EFTU_D2"/>
    <property type="match status" value="1"/>
</dbReference>
<reference evidence="11" key="1">
    <citation type="submission" date="2023-07" db="EMBL/GenBank/DDBJ databases">
        <title>Chromosome-level genome assembly of Artemia franciscana.</title>
        <authorList>
            <person name="Jo E."/>
        </authorList>
    </citation>
    <scope>NUCLEOTIDE SEQUENCE</scope>
    <source>
        <tissue evidence="11">Whole body</tissue>
    </source>
</reference>
<dbReference type="InterPro" id="IPR031157">
    <property type="entry name" value="G_TR_CS"/>
</dbReference>
<evidence type="ECO:0000256" key="9">
    <source>
        <dbReference type="SAM" id="MobiDB-lite"/>
    </source>
</evidence>
<evidence type="ECO:0000256" key="8">
    <source>
        <dbReference type="ARBA" id="ARBA00049117"/>
    </source>
</evidence>
<dbReference type="GO" id="GO:0005829">
    <property type="term" value="C:cytosol"/>
    <property type="evidence" value="ECO:0007669"/>
    <property type="project" value="UniProtKB-ARBA"/>
</dbReference>
<dbReference type="SUPFAM" id="SSF50447">
    <property type="entry name" value="Translation proteins"/>
    <property type="match status" value="1"/>
</dbReference>
<evidence type="ECO:0000256" key="2">
    <source>
        <dbReference type="ARBA" id="ARBA00022553"/>
    </source>
</evidence>
<keyword evidence="5" id="KW-0648">Protein biosynthesis</keyword>
<feature type="compositionally biased region" description="Polar residues" evidence="9">
    <location>
        <begin position="35"/>
        <end position="46"/>
    </location>
</feature>
<dbReference type="Gene3D" id="2.40.30.10">
    <property type="entry name" value="Translation factors"/>
    <property type="match status" value="2"/>
</dbReference>
<dbReference type="InterPro" id="IPR054696">
    <property type="entry name" value="GTP-eEF1A_C"/>
</dbReference>
<dbReference type="PANTHER" id="PTHR23115">
    <property type="entry name" value="TRANSLATION FACTOR"/>
    <property type="match status" value="1"/>
</dbReference>
<keyword evidence="2" id="KW-0597">Phosphoprotein</keyword>
<evidence type="ECO:0000256" key="4">
    <source>
        <dbReference type="ARBA" id="ARBA00022801"/>
    </source>
</evidence>
<organism evidence="11 12">
    <name type="scientific">Artemia franciscana</name>
    <name type="common">Brine shrimp</name>
    <name type="synonym">Artemia sanfranciscana</name>
    <dbReference type="NCBI Taxonomy" id="6661"/>
    <lineage>
        <taxon>Eukaryota</taxon>
        <taxon>Metazoa</taxon>
        <taxon>Ecdysozoa</taxon>
        <taxon>Arthropoda</taxon>
        <taxon>Crustacea</taxon>
        <taxon>Branchiopoda</taxon>
        <taxon>Anostraca</taxon>
        <taxon>Artemiidae</taxon>
        <taxon>Artemia</taxon>
    </lineage>
</organism>
<accession>A0AA88I0N9</accession>
<evidence type="ECO:0000259" key="10">
    <source>
        <dbReference type="PROSITE" id="PS51722"/>
    </source>
</evidence>
<dbReference type="InterPro" id="IPR004161">
    <property type="entry name" value="EFTu-like_2"/>
</dbReference>
<dbReference type="FunFam" id="2.40.30.10:FF:000017">
    <property type="entry name" value="Eukaryotic peptide chain release factor GTP-binding subunit"/>
    <property type="match status" value="1"/>
</dbReference>